<evidence type="ECO:0000313" key="1">
    <source>
        <dbReference type="Proteomes" id="UP000887565"/>
    </source>
</evidence>
<accession>A0A915IJT6</accession>
<sequence>MLEETKHQEKGDVKKMKTLRIISFSFWPLKSKIIESNNSSLPSSISAMFIGLQLQDDMKWTAGIAMCHGHRVYCKAP</sequence>
<protein>
    <submittedName>
        <fullName evidence="2">Uncharacterized protein</fullName>
    </submittedName>
</protein>
<dbReference type="AlphaFoldDB" id="A0A915IJT6"/>
<keyword evidence="1" id="KW-1185">Reference proteome</keyword>
<proteinExistence type="predicted"/>
<evidence type="ECO:0000313" key="2">
    <source>
        <dbReference type="WBParaSite" id="nRc.2.0.1.t13652-RA"/>
    </source>
</evidence>
<reference evidence="2" key="1">
    <citation type="submission" date="2022-11" db="UniProtKB">
        <authorList>
            <consortium name="WormBaseParasite"/>
        </authorList>
    </citation>
    <scope>IDENTIFICATION</scope>
</reference>
<dbReference type="WBParaSite" id="nRc.2.0.1.t13652-RA">
    <property type="protein sequence ID" value="nRc.2.0.1.t13652-RA"/>
    <property type="gene ID" value="nRc.2.0.1.g13652"/>
</dbReference>
<organism evidence="1 2">
    <name type="scientific">Romanomermis culicivorax</name>
    <name type="common">Nematode worm</name>
    <dbReference type="NCBI Taxonomy" id="13658"/>
    <lineage>
        <taxon>Eukaryota</taxon>
        <taxon>Metazoa</taxon>
        <taxon>Ecdysozoa</taxon>
        <taxon>Nematoda</taxon>
        <taxon>Enoplea</taxon>
        <taxon>Dorylaimia</taxon>
        <taxon>Mermithida</taxon>
        <taxon>Mermithoidea</taxon>
        <taxon>Mermithidae</taxon>
        <taxon>Romanomermis</taxon>
    </lineage>
</organism>
<name>A0A915IJT6_ROMCU</name>
<dbReference type="Proteomes" id="UP000887565">
    <property type="component" value="Unplaced"/>
</dbReference>